<feature type="compositionally biased region" description="Low complexity" evidence="13">
    <location>
        <begin position="397"/>
        <end position="417"/>
    </location>
</feature>
<dbReference type="GO" id="GO:0035861">
    <property type="term" value="C:site of double-strand break"/>
    <property type="evidence" value="ECO:0007669"/>
    <property type="project" value="TreeGrafter"/>
</dbReference>
<keyword evidence="7" id="KW-0067">ATP-binding</keyword>
<evidence type="ECO:0000256" key="9">
    <source>
        <dbReference type="ARBA" id="ARBA00023172"/>
    </source>
</evidence>
<proteinExistence type="inferred from homology"/>
<feature type="compositionally biased region" description="Basic and acidic residues" evidence="13">
    <location>
        <begin position="1160"/>
        <end position="1178"/>
    </location>
</feature>
<feature type="compositionally biased region" description="Basic and acidic residues" evidence="13">
    <location>
        <begin position="340"/>
        <end position="350"/>
    </location>
</feature>
<dbReference type="GO" id="GO:0005634">
    <property type="term" value="C:nucleus"/>
    <property type="evidence" value="ECO:0007669"/>
    <property type="project" value="UniProtKB-SubCell"/>
</dbReference>
<keyword evidence="9" id="KW-0233">DNA recombination</keyword>
<feature type="compositionally biased region" description="Low complexity" evidence="13">
    <location>
        <begin position="519"/>
        <end position="548"/>
    </location>
</feature>
<keyword evidence="5" id="KW-0547">Nucleotide-binding</keyword>
<evidence type="ECO:0000313" key="15">
    <source>
        <dbReference type="Proteomes" id="UP000224006"/>
    </source>
</evidence>
<evidence type="ECO:0000256" key="2">
    <source>
        <dbReference type="ARBA" id="ARBA00004286"/>
    </source>
</evidence>
<accession>A0A2A9ME43</accession>
<feature type="region of interest" description="Disordered" evidence="13">
    <location>
        <begin position="709"/>
        <end position="784"/>
    </location>
</feature>
<dbReference type="RefSeq" id="XP_029217906.1">
    <property type="nucleotide sequence ID" value="XM_029365422.1"/>
</dbReference>
<evidence type="ECO:0000256" key="1">
    <source>
        <dbReference type="ARBA" id="ARBA00004123"/>
    </source>
</evidence>
<dbReference type="PANTHER" id="PTHR19306:SF6">
    <property type="entry name" value="STRUCTURAL MAINTENANCE OF CHROMOSOMES PROTEIN 6"/>
    <property type="match status" value="1"/>
</dbReference>
<dbReference type="VEuPathDB" id="ToxoDB:BESB_070490"/>
<feature type="compositionally biased region" description="Low complexity" evidence="13">
    <location>
        <begin position="68"/>
        <end position="90"/>
    </location>
</feature>
<feature type="region of interest" description="Disordered" evidence="13">
    <location>
        <begin position="1391"/>
        <end position="1414"/>
    </location>
</feature>
<dbReference type="OrthoDB" id="10072614at2759"/>
<dbReference type="GO" id="GO:0003697">
    <property type="term" value="F:single-stranded DNA binding"/>
    <property type="evidence" value="ECO:0007669"/>
    <property type="project" value="TreeGrafter"/>
</dbReference>
<keyword evidence="6" id="KW-0227">DNA damage</keyword>
<keyword evidence="10" id="KW-0234">DNA repair</keyword>
<sequence>MEPPTYPGRRRGKFSSHAPPGFDARSLPRTAAHEPPSVHEEAPASPASTISFYSVEDSSEDEEDASRAPHALSGAPPSASARPSSHAFAAGTRHALRSASTTSNAAAEGREKTSGFRSPSRWTSPTGAQNRRGLRPALQLEKGAVSSPPPAGAPQAFSASATRQDARGRWAGGLAEASGARQSSKSSKSAVHEERAEKEATRGDGRAASSGLRSTFSGLPTDAGRKSPLQSRFAKPMSKSPGWTPSATGGGGLIDLIRHAPALLRREPQGSGESERLADAGRSHASQNDGDADPGALPSALDTSADASHTGDLRRGSPARDRRARAPTSAASAPSPPADEATKDRGEDTQWRAAKRKTLDASTQAKPCLPVTREEGDLQAVRRSRSPSAFHLSDEGAIIISSSSSARSSPRSPLSPLNTRAPSLHVAAPVKLEVHAQRRDSLSQNKGDSLLPAEGHDAEASPRDKRARPGPPASRANMDSTPQSQSAPSSPAPSSPSLESSPESSLSSSAPHTADRLAEGAAAPCGSSAPGPEHGVEAPAAPTGAATGSEVGGLARPASRRRKRTESGRIVATEKRPRMEPATPEEETDTWDSTTLARRVSARVRQLPFYGTAGKITKVELKDFLNHRQLTWTPGSNCNVVTGMNGSGKSALARAILFCCGAEGVGSGAASSASSAAGDRVKLYEFIRQYWTDEGPRMAEVKVTFSNFRDAPPAEPRRARRSVDPASGTEATDAPDVLNSLFQTKREILQDSDDETQPSARRNSASAAASAADTPAPAEAAHRAYQPDVWGTTLTVTRRVWKKRVASSLSSREGDGEAAEGEKWATDRSEFFLSAGREGTVTGLQPVKKEKIQQILRHFGLDFTNPAVYLTQEKSKTLLVSAKEEELYAFFTEVTGLDEACSELRALTAKLYETETELAKYTSSLGPFQDRVEVWRRAQAELRHLDKQEEALARLSALLLLLQLRERREEEARRAAALTALEREAAEEREKEIAASEHLAAIGGRRTAEERKRQQEELERVTEDLQTCVAAQRELRQDAKRAAREKLGKDKAKEHEEMLQRQAQQRLQTAEETNAARRAQFAAAAAERTAADLQRHLALVADRQKQQDDAVATHEAHKAAISALQRELEAKLSVREEAEVSVLRQEDSCRLAKDFLRQTHEERAEGQRQRRLGGEQRLAHMQRRRATWLARKAAREEERKKRREAEAAQAAAGASRRSERSTAARDDTAEAPEAALAPSCPWGWRSDLYTPPSSNAAFSSASRGGAPPLNLDAVHAELGELVRKNALDAFPLGPVGEFLFVLREACEAAGAPQQSILALVERHLRPQLHTWVVASKRDQRVLSEFFRGKQLARIPRIVAVNPDAPPYPDRLLRGPSGSVFTVYKALCAPAPQAPERPADGRGPEMPAASPPAAFSPSLRLVNRRRSAAGAAPEAASTGAAFSAFRSSRGGRLPHQVLRFLVDVCRIESVALVPSHRCLAALLLQAASRPESRDADELYTGAEKAHFKEGYDWSGGRHLKRSFAGAEAMPGPAGPQGSAGPQARFVRLVAAEGGRGAGARLASAVEEDDSAEEAAQEEELRRLVRENEEIRRQDARTEREEEEAIREAETKLEEAKKELERRKEEAKALLEDSAAVDELRSKKQAMVAEEVRLAQTVSSAREALADAEQELGEIRMISEQLQRAAESATQAVQAEVERQLALLRQTVEEKKTRVAQLAQEAQALEAQAAELDQRAEEKEREIEALEQRKTELEKKRRNLQAAREEGERRLAAHAQTREEKEMQVQAAQKELAKCRAQLEVFLQEHFQGKEIPAKLPEGEAHQCAAEAEGLRRDIFARRSRMKFDPRIVEAKLHEAELAYEMKLEQMRSARETFEVCRRRLIIRKNKYTKGLNAVTSEVVASFENHLAGVIRRRARMRVDHEARAVRIETSDESRQAHTHTKTLSGGEKSAVQLAFLIALARRSSSPLHIFDEVDVFMDENNRIKNFNLLLQFGLESEPDKQLFLITPHSEISQFIHDNYEEKDVFVQTVAKVASA</sequence>
<keyword evidence="11" id="KW-0539">Nucleus</keyword>
<evidence type="ECO:0000256" key="7">
    <source>
        <dbReference type="ARBA" id="ARBA00022840"/>
    </source>
</evidence>
<dbReference type="InterPro" id="IPR027417">
    <property type="entry name" value="P-loop_NTPase"/>
</dbReference>
<evidence type="ECO:0000256" key="5">
    <source>
        <dbReference type="ARBA" id="ARBA00022741"/>
    </source>
</evidence>
<dbReference type="EMBL" id="NWUJ01000007">
    <property type="protein sequence ID" value="PFH33897.1"/>
    <property type="molecule type" value="Genomic_DNA"/>
</dbReference>
<feature type="compositionally biased region" description="Basic and acidic residues" evidence="13">
    <location>
        <begin position="1216"/>
        <end position="1228"/>
    </location>
</feature>
<feature type="compositionally biased region" description="Basic and acidic residues" evidence="13">
    <location>
        <begin position="432"/>
        <end position="441"/>
    </location>
</feature>
<keyword evidence="8 12" id="KW-0175">Coiled coil</keyword>
<keyword evidence="4" id="KW-0158">Chromosome</keyword>
<evidence type="ECO:0000256" key="12">
    <source>
        <dbReference type="SAM" id="Coils"/>
    </source>
</evidence>
<dbReference type="PANTHER" id="PTHR19306">
    <property type="entry name" value="STRUCTURAL MAINTENANCE OF CHROMOSOMES 5,6 SMC5, SMC6"/>
    <property type="match status" value="1"/>
</dbReference>
<comment type="similarity">
    <text evidence="3">Belongs to the SMC family. SMC6 subfamily.</text>
</comment>
<feature type="compositionally biased region" description="Low complexity" evidence="13">
    <location>
        <begin position="758"/>
        <end position="779"/>
    </location>
</feature>
<feature type="compositionally biased region" description="Basic and acidic residues" evidence="13">
    <location>
        <begin position="309"/>
        <end position="321"/>
    </location>
</feature>
<evidence type="ECO:0000256" key="3">
    <source>
        <dbReference type="ARBA" id="ARBA00006793"/>
    </source>
</evidence>
<dbReference type="GO" id="GO:0030915">
    <property type="term" value="C:Smc5-Smc6 complex"/>
    <property type="evidence" value="ECO:0007669"/>
    <property type="project" value="TreeGrafter"/>
</dbReference>
<feature type="compositionally biased region" description="Basic and acidic residues" evidence="13">
    <location>
        <begin position="264"/>
        <end position="282"/>
    </location>
</feature>
<feature type="region of interest" description="Disordered" evidence="13">
    <location>
        <begin position="1160"/>
        <end position="1238"/>
    </location>
</feature>
<dbReference type="GO" id="GO:0003684">
    <property type="term" value="F:damaged DNA binding"/>
    <property type="evidence" value="ECO:0007669"/>
    <property type="project" value="TreeGrafter"/>
</dbReference>
<evidence type="ECO:0000313" key="14">
    <source>
        <dbReference type="EMBL" id="PFH33897.1"/>
    </source>
</evidence>
<feature type="compositionally biased region" description="Basic and acidic residues" evidence="13">
    <location>
        <begin position="190"/>
        <end position="205"/>
    </location>
</feature>
<feature type="coiled-coil region" evidence="12">
    <location>
        <begin position="945"/>
        <end position="1080"/>
    </location>
</feature>
<protein>
    <submittedName>
        <fullName evidence="14">RecF/RecN/SMC N terminal domain-containing protein</fullName>
    </submittedName>
</protein>
<dbReference type="GO" id="GO:0000724">
    <property type="term" value="P:double-strand break repair via homologous recombination"/>
    <property type="evidence" value="ECO:0007669"/>
    <property type="project" value="TreeGrafter"/>
</dbReference>
<reference evidence="14 15" key="1">
    <citation type="submission" date="2017-09" db="EMBL/GenBank/DDBJ databases">
        <title>Genome sequencing of Besnoitia besnoiti strain Bb-Ger1.</title>
        <authorList>
            <person name="Schares G."/>
            <person name="Venepally P."/>
            <person name="Lorenzi H.A."/>
        </authorList>
    </citation>
    <scope>NUCLEOTIDE SEQUENCE [LARGE SCALE GENOMIC DNA]</scope>
    <source>
        <strain evidence="14 15">Bb-Ger1</strain>
    </source>
</reference>
<evidence type="ECO:0000256" key="8">
    <source>
        <dbReference type="ARBA" id="ARBA00023054"/>
    </source>
</evidence>
<keyword evidence="15" id="KW-1185">Reference proteome</keyword>
<dbReference type="GO" id="GO:0005524">
    <property type="term" value="F:ATP binding"/>
    <property type="evidence" value="ECO:0007669"/>
    <property type="project" value="UniProtKB-KW"/>
</dbReference>
<evidence type="ECO:0000256" key="11">
    <source>
        <dbReference type="ARBA" id="ARBA00023242"/>
    </source>
</evidence>
<feature type="compositionally biased region" description="Polar residues" evidence="13">
    <location>
        <begin position="115"/>
        <end position="129"/>
    </location>
</feature>
<comment type="subcellular location">
    <subcellularLocation>
        <location evidence="2">Chromosome</location>
    </subcellularLocation>
    <subcellularLocation>
        <location evidence="1">Nucleus</location>
    </subcellularLocation>
</comment>
<dbReference type="Gene3D" id="3.40.50.300">
    <property type="entry name" value="P-loop containing nucleotide triphosphate hydrolases"/>
    <property type="match status" value="2"/>
</dbReference>
<feature type="region of interest" description="Disordered" evidence="13">
    <location>
        <begin position="1"/>
        <end position="593"/>
    </location>
</feature>
<name>A0A2A9ME43_BESBE</name>
<comment type="caution">
    <text evidence="14">The sequence shown here is derived from an EMBL/GenBank/DDBJ whole genome shotgun (WGS) entry which is preliminary data.</text>
</comment>
<dbReference type="GeneID" id="40311975"/>
<dbReference type="KEGG" id="bbes:BESB_070490"/>
<evidence type="ECO:0000256" key="4">
    <source>
        <dbReference type="ARBA" id="ARBA00022454"/>
    </source>
</evidence>
<evidence type="ECO:0000256" key="13">
    <source>
        <dbReference type="SAM" id="MobiDB-lite"/>
    </source>
</evidence>
<organism evidence="14 15">
    <name type="scientific">Besnoitia besnoiti</name>
    <name type="common">Apicomplexan protozoan</name>
    <dbReference type="NCBI Taxonomy" id="94643"/>
    <lineage>
        <taxon>Eukaryota</taxon>
        <taxon>Sar</taxon>
        <taxon>Alveolata</taxon>
        <taxon>Apicomplexa</taxon>
        <taxon>Conoidasida</taxon>
        <taxon>Coccidia</taxon>
        <taxon>Eucoccidiorida</taxon>
        <taxon>Eimeriorina</taxon>
        <taxon>Sarcocystidae</taxon>
        <taxon>Besnoitia</taxon>
    </lineage>
</organism>
<feature type="compositionally biased region" description="Low complexity" evidence="13">
    <location>
        <begin position="495"/>
        <end position="511"/>
    </location>
</feature>
<feature type="coiled-coil region" evidence="12">
    <location>
        <begin position="1560"/>
        <end position="1803"/>
    </location>
</feature>
<evidence type="ECO:0000256" key="10">
    <source>
        <dbReference type="ARBA" id="ARBA00023204"/>
    </source>
</evidence>
<feature type="compositionally biased region" description="Basic and acidic residues" evidence="13">
    <location>
        <begin position="1193"/>
        <end position="1206"/>
    </location>
</feature>
<dbReference type="STRING" id="94643.A0A2A9ME43"/>
<feature type="compositionally biased region" description="Basic and acidic residues" evidence="13">
    <location>
        <begin position="454"/>
        <end position="464"/>
    </location>
</feature>
<dbReference type="SUPFAM" id="SSF52540">
    <property type="entry name" value="P-loop containing nucleoside triphosphate hydrolases"/>
    <property type="match status" value="1"/>
</dbReference>
<gene>
    <name evidence="14" type="ORF">BESB_070490</name>
</gene>
<dbReference type="Proteomes" id="UP000224006">
    <property type="component" value="Unassembled WGS sequence"/>
</dbReference>
<evidence type="ECO:0000256" key="6">
    <source>
        <dbReference type="ARBA" id="ARBA00022763"/>
    </source>
</evidence>